<dbReference type="Proteomes" id="UP000305888">
    <property type="component" value="Plasmid pD4M1A"/>
</dbReference>
<geneLocation type="plasmid" evidence="4">
    <name>pd4m1a</name>
</geneLocation>
<reference evidence="3 4" key="1">
    <citation type="submission" date="2019-06" db="EMBL/GenBank/DDBJ databases">
        <title>Genome sequence of Rhodobacteraceae bacterium D4M1.</title>
        <authorList>
            <person name="Cao J."/>
        </authorList>
    </citation>
    <scope>NUCLEOTIDE SEQUENCE [LARGE SCALE GENOMIC DNA]</scope>
    <source>
        <strain evidence="3 4">D4M1</strain>
        <plasmid evidence="4">pd4m1a</plasmid>
    </source>
</reference>
<keyword evidence="4" id="KW-1185">Reference proteome</keyword>
<dbReference type="PANTHER" id="PTHR48081">
    <property type="entry name" value="AB HYDROLASE SUPERFAMILY PROTEIN C4A8.06C"/>
    <property type="match status" value="1"/>
</dbReference>
<dbReference type="PANTHER" id="PTHR48081:SF33">
    <property type="entry name" value="KYNURENINE FORMAMIDASE"/>
    <property type="match status" value="1"/>
</dbReference>
<dbReference type="EMBL" id="CP040819">
    <property type="protein sequence ID" value="QDL93963.1"/>
    <property type="molecule type" value="Genomic_DNA"/>
</dbReference>
<dbReference type="RefSeq" id="WP_138573659.1">
    <property type="nucleotide sequence ID" value="NZ_CP040819.1"/>
</dbReference>
<dbReference type="KEGG" id="ppru:FDP22_19000"/>
<evidence type="ECO:0000259" key="2">
    <source>
        <dbReference type="Pfam" id="PF20434"/>
    </source>
</evidence>
<organism evidence="3 4">
    <name type="scientific">Paroceanicella profunda</name>
    <dbReference type="NCBI Taxonomy" id="2579971"/>
    <lineage>
        <taxon>Bacteria</taxon>
        <taxon>Pseudomonadati</taxon>
        <taxon>Pseudomonadota</taxon>
        <taxon>Alphaproteobacteria</taxon>
        <taxon>Rhodobacterales</taxon>
        <taxon>Paracoccaceae</taxon>
        <taxon>Paroceanicella</taxon>
    </lineage>
</organism>
<dbReference type="Gene3D" id="3.40.50.1820">
    <property type="entry name" value="alpha/beta hydrolase"/>
    <property type="match status" value="1"/>
</dbReference>
<keyword evidence="3" id="KW-0614">Plasmid</keyword>
<gene>
    <name evidence="3" type="ORF">FDP22_19000</name>
</gene>
<evidence type="ECO:0000313" key="4">
    <source>
        <dbReference type="Proteomes" id="UP000305888"/>
    </source>
</evidence>
<dbReference type="InterPro" id="IPR029058">
    <property type="entry name" value="AB_hydrolase_fold"/>
</dbReference>
<dbReference type="SUPFAM" id="SSF53474">
    <property type="entry name" value="alpha/beta-Hydrolases"/>
    <property type="match status" value="1"/>
</dbReference>
<dbReference type="OrthoDB" id="9771666at2"/>
<feature type="domain" description="BD-FAE-like" evidence="2">
    <location>
        <begin position="70"/>
        <end position="164"/>
    </location>
</feature>
<keyword evidence="1 3" id="KW-0378">Hydrolase</keyword>
<proteinExistence type="predicted"/>
<dbReference type="AlphaFoldDB" id="A0A5B8G4R4"/>
<protein>
    <submittedName>
        <fullName evidence="3">Alpha/beta hydrolase</fullName>
    </submittedName>
</protein>
<sequence length="285" mass="30469">MTHPDIPGIGGRDGFGWKPVTDWDAAYSNTGAIPGGMDYPARWVAQAAAFRASARMEADIAYGDTPRERLDLFLPEGRPKGLAIIVHGGFWLAFDKSVWSHLAAGPLARGWAVAMPSYTLAPEARISRITAEVGRAIACSAARVEGPIRLTGHSAGGHLVSRMVCEDGPLPEDVLARLERVISVSGLHDLRPLMNCEMNTGLKLDLAEATAESAALHRPVPGKQITAWVGGDELPEFLRQNDLLASVWTGLGAAVTCHHEPGRHHFDVIADLTDADAPLTRALLG</sequence>
<dbReference type="Pfam" id="PF20434">
    <property type="entry name" value="BD-FAE"/>
    <property type="match status" value="1"/>
</dbReference>
<dbReference type="GO" id="GO:0016787">
    <property type="term" value="F:hydrolase activity"/>
    <property type="evidence" value="ECO:0007669"/>
    <property type="project" value="UniProtKB-KW"/>
</dbReference>
<dbReference type="InterPro" id="IPR049492">
    <property type="entry name" value="BD-FAE-like_dom"/>
</dbReference>
<evidence type="ECO:0000256" key="1">
    <source>
        <dbReference type="ARBA" id="ARBA00022801"/>
    </source>
</evidence>
<name>A0A5B8G4R4_9RHOB</name>
<dbReference type="InterPro" id="IPR050300">
    <property type="entry name" value="GDXG_lipolytic_enzyme"/>
</dbReference>
<evidence type="ECO:0000313" key="3">
    <source>
        <dbReference type="EMBL" id="QDL93963.1"/>
    </source>
</evidence>
<accession>A0A5B8G4R4</accession>